<feature type="chain" id="PRO_5043893908" description="DUF4124 domain-containing protein" evidence="1">
    <location>
        <begin position="21"/>
        <end position="131"/>
    </location>
</feature>
<name>A0AAT9FM38_9BACT</name>
<protein>
    <recommendedName>
        <fullName evidence="3">DUF4124 domain-containing protein</fullName>
    </recommendedName>
</protein>
<reference evidence="2" key="1">
    <citation type="submission" date="2024-07" db="EMBL/GenBank/DDBJ databases">
        <title>Complete genome sequence of Verrucomicrobiaceae bacterium NT6N.</title>
        <authorList>
            <person name="Huang C."/>
            <person name="Takami H."/>
            <person name="Hamasaki K."/>
        </authorList>
    </citation>
    <scope>NUCLEOTIDE SEQUENCE</scope>
    <source>
        <strain evidence="2">NT6N</strain>
    </source>
</reference>
<accession>A0AAT9FM38</accession>
<sequence length="131" mass="15366">MKILRVIPAVLLLSAPLAWADKDVWYDASGKVVKITQAVEEKKPFVPDWKKREIERLEAQRTGNYNDRVYHRSRSSWYSGYSPYYYSGYAGHYYGGYHGHHRHHGYHSGHRSRWGFRGTYHGSGWSVRVGY</sequence>
<proteinExistence type="predicted"/>
<evidence type="ECO:0000256" key="1">
    <source>
        <dbReference type="SAM" id="SignalP"/>
    </source>
</evidence>
<gene>
    <name evidence="2" type="ORF">NT6N_22320</name>
</gene>
<dbReference type="EMBL" id="AP026866">
    <property type="protein sequence ID" value="BDS07192.1"/>
    <property type="molecule type" value="Genomic_DNA"/>
</dbReference>
<evidence type="ECO:0000313" key="2">
    <source>
        <dbReference type="EMBL" id="BDS07192.1"/>
    </source>
</evidence>
<keyword evidence="1" id="KW-0732">Signal</keyword>
<feature type="signal peptide" evidence="1">
    <location>
        <begin position="1"/>
        <end position="20"/>
    </location>
</feature>
<evidence type="ECO:0008006" key="3">
    <source>
        <dbReference type="Google" id="ProtNLM"/>
    </source>
</evidence>
<organism evidence="2">
    <name type="scientific">Oceaniferula spumae</name>
    <dbReference type="NCBI Taxonomy" id="2979115"/>
    <lineage>
        <taxon>Bacteria</taxon>
        <taxon>Pseudomonadati</taxon>
        <taxon>Verrucomicrobiota</taxon>
        <taxon>Verrucomicrobiia</taxon>
        <taxon>Verrucomicrobiales</taxon>
        <taxon>Verrucomicrobiaceae</taxon>
        <taxon>Oceaniferula</taxon>
    </lineage>
</organism>
<dbReference type="AlphaFoldDB" id="A0AAT9FM38"/>
<dbReference type="KEGG" id="osu:NT6N_22320"/>